<feature type="compositionally biased region" description="Basic and acidic residues" evidence="1">
    <location>
        <begin position="28"/>
        <end position="38"/>
    </location>
</feature>
<feature type="chain" id="PRO_5025441605" evidence="2">
    <location>
        <begin position="22"/>
        <end position="65"/>
    </location>
</feature>
<evidence type="ECO:0000256" key="2">
    <source>
        <dbReference type="SAM" id="SignalP"/>
    </source>
</evidence>
<feature type="compositionally biased region" description="Basic and acidic residues" evidence="1">
    <location>
        <begin position="55"/>
        <end position="65"/>
    </location>
</feature>
<sequence>MKKTMRIVAVALIMAGGVAYACSGCGCESKKSDKDKTECGSSCKGEKSQTACGGSKKDDGGSKTA</sequence>
<reference evidence="3 4" key="1">
    <citation type="submission" date="2019-04" db="EMBL/GenBank/DDBJ databases">
        <authorList>
            <person name="Van Vliet M D."/>
        </authorList>
    </citation>
    <scope>NUCLEOTIDE SEQUENCE [LARGE SCALE GENOMIC DNA]</scope>
    <source>
        <strain evidence="3 4">F1</strain>
    </source>
</reference>
<feature type="region of interest" description="Disordered" evidence="1">
    <location>
        <begin position="27"/>
        <end position="65"/>
    </location>
</feature>
<feature type="signal peptide" evidence="2">
    <location>
        <begin position="1"/>
        <end position="21"/>
    </location>
</feature>
<name>A0A6C2UAH4_PONDE</name>
<organism evidence="3 4">
    <name type="scientific">Pontiella desulfatans</name>
    <dbReference type="NCBI Taxonomy" id="2750659"/>
    <lineage>
        <taxon>Bacteria</taxon>
        <taxon>Pseudomonadati</taxon>
        <taxon>Kiritimatiellota</taxon>
        <taxon>Kiritimatiellia</taxon>
        <taxon>Kiritimatiellales</taxon>
        <taxon>Pontiellaceae</taxon>
        <taxon>Pontiella</taxon>
    </lineage>
</organism>
<evidence type="ECO:0000313" key="3">
    <source>
        <dbReference type="EMBL" id="VGO17122.1"/>
    </source>
</evidence>
<dbReference type="EMBL" id="CAAHFG010000004">
    <property type="protein sequence ID" value="VGO17122.1"/>
    <property type="molecule type" value="Genomic_DNA"/>
</dbReference>
<accession>A0A6C2UAH4</accession>
<evidence type="ECO:0000313" key="4">
    <source>
        <dbReference type="Proteomes" id="UP000366872"/>
    </source>
</evidence>
<dbReference type="Proteomes" id="UP000366872">
    <property type="component" value="Unassembled WGS sequence"/>
</dbReference>
<protein>
    <submittedName>
        <fullName evidence="3">Uncharacterized protein</fullName>
    </submittedName>
</protein>
<dbReference type="PROSITE" id="PS51257">
    <property type="entry name" value="PROKAR_LIPOPROTEIN"/>
    <property type="match status" value="1"/>
</dbReference>
<keyword evidence="2" id="KW-0732">Signal</keyword>
<dbReference type="AlphaFoldDB" id="A0A6C2UAH4"/>
<evidence type="ECO:0000256" key="1">
    <source>
        <dbReference type="SAM" id="MobiDB-lite"/>
    </source>
</evidence>
<proteinExistence type="predicted"/>
<gene>
    <name evidence="3" type="ORF">PDESU_05717</name>
</gene>
<keyword evidence="4" id="KW-1185">Reference proteome</keyword>